<sequence length="323" mass="35130">MRPAIEVAAIGRSFGRGGTEVTVLRDVTFTVAPGEIVALLGGNGAGKTTLLRILSTVLTPDRGTARIQGFDVVSQARQARGALGVSFGGDRGLYGRLNARDNLRYFGTLRELGGRGLTTRIAEVLEQVHLTEVADRRVETYSKGMRQRLHLAIGLLGRPSVLMLDEPTVGLDPYEAQSLRDTVLALRDEGVAVLLTSHYLLDVERLAQRVVLLREGTVQHESELGEFISLADHVATILVRGEGPLPDLSASPLVDIRVRHEVDNWEAALRLREWDADVFTEIGRLFGGLTVREVRVEDMRLEEAFARLAGGTAAEAPVIGRSA</sequence>
<reference evidence="9" key="1">
    <citation type="journal article" date="2019" name="Int. J. Syst. Evol. Microbiol.">
        <title>The Global Catalogue of Microorganisms (GCM) 10K type strain sequencing project: providing services to taxonomists for standard genome sequencing and annotation.</title>
        <authorList>
            <consortium name="The Broad Institute Genomics Platform"/>
            <consortium name="The Broad Institute Genome Sequencing Center for Infectious Disease"/>
            <person name="Wu L."/>
            <person name="Ma J."/>
        </authorList>
    </citation>
    <scope>NUCLEOTIDE SEQUENCE [LARGE SCALE GENOMIC DNA]</scope>
    <source>
        <strain evidence="9">JCM 4733</strain>
    </source>
</reference>
<dbReference type="SMART" id="SM00382">
    <property type="entry name" value="AAA"/>
    <property type="match status" value="1"/>
</dbReference>
<comment type="similarity">
    <text evidence="2">Belongs to the ABC transporter superfamily.</text>
</comment>
<dbReference type="InterPro" id="IPR003439">
    <property type="entry name" value="ABC_transporter-like_ATP-bd"/>
</dbReference>
<keyword evidence="6" id="KW-0046">Antibiotic resistance</keyword>
<dbReference type="PANTHER" id="PTHR42711:SF5">
    <property type="entry name" value="ABC TRANSPORTER ATP-BINDING PROTEIN NATA"/>
    <property type="match status" value="1"/>
</dbReference>
<keyword evidence="4" id="KW-0547">Nucleotide-binding</keyword>
<accession>A0ABQ3CPP0</accession>
<evidence type="ECO:0000259" key="7">
    <source>
        <dbReference type="PROSITE" id="PS50893"/>
    </source>
</evidence>
<name>A0ABQ3CPP0_9ACTN</name>
<dbReference type="InterPro" id="IPR050763">
    <property type="entry name" value="ABC_transporter_ATP-binding"/>
</dbReference>
<evidence type="ECO:0000313" key="8">
    <source>
        <dbReference type="EMBL" id="GHA34025.1"/>
    </source>
</evidence>
<evidence type="ECO:0000256" key="3">
    <source>
        <dbReference type="ARBA" id="ARBA00022448"/>
    </source>
</evidence>
<evidence type="ECO:0000313" key="9">
    <source>
        <dbReference type="Proteomes" id="UP000653644"/>
    </source>
</evidence>
<proteinExistence type="inferred from homology"/>
<comment type="subcellular location">
    <subcellularLocation>
        <location evidence="1">Cell membrane</location>
        <topology evidence="1">Peripheral membrane protein</topology>
    </subcellularLocation>
</comment>
<keyword evidence="9" id="KW-1185">Reference proteome</keyword>
<comment type="caution">
    <text evidence="8">The sequence shown here is derived from an EMBL/GenBank/DDBJ whole genome shotgun (WGS) entry which is preliminary data.</text>
</comment>
<organism evidence="8 9">
    <name type="scientific">Streptomyces canarius</name>
    <dbReference type="NCBI Taxonomy" id="285453"/>
    <lineage>
        <taxon>Bacteria</taxon>
        <taxon>Bacillati</taxon>
        <taxon>Actinomycetota</taxon>
        <taxon>Actinomycetes</taxon>
        <taxon>Kitasatosporales</taxon>
        <taxon>Streptomycetaceae</taxon>
        <taxon>Streptomyces</taxon>
    </lineage>
</organism>
<dbReference type="Gene3D" id="3.40.50.300">
    <property type="entry name" value="P-loop containing nucleotide triphosphate hydrolases"/>
    <property type="match status" value="1"/>
</dbReference>
<keyword evidence="3" id="KW-0813">Transport</keyword>
<evidence type="ECO:0000256" key="2">
    <source>
        <dbReference type="ARBA" id="ARBA00005417"/>
    </source>
</evidence>
<evidence type="ECO:0000256" key="6">
    <source>
        <dbReference type="ARBA" id="ARBA00023251"/>
    </source>
</evidence>
<evidence type="ECO:0000256" key="4">
    <source>
        <dbReference type="ARBA" id="ARBA00022741"/>
    </source>
</evidence>
<feature type="domain" description="ABC transporter" evidence="7">
    <location>
        <begin position="5"/>
        <end position="240"/>
    </location>
</feature>
<dbReference type="InterPro" id="IPR027417">
    <property type="entry name" value="P-loop_NTPase"/>
</dbReference>
<dbReference type="Proteomes" id="UP000653644">
    <property type="component" value="Unassembled WGS sequence"/>
</dbReference>
<gene>
    <name evidence="8" type="ORF">GCM10010345_43210</name>
</gene>
<evidence type="ECO:0000256" key="5">
    <source>
        <dbReference type="ARBA" id="ARBA00022840"/>
    </source>
</evidence>
<keyword evidence="5" id="KW-0067">ATP-binding</keyword>
<evidence type="ECO:0000256" key="1">
    <source>
        <dbReference type="ARBA" id="ARBA00004202"/>
    </source>
</evidence>
<dbReference type="InterPro" id="IPR003593">
    <property type="entry name" value="AAA+_ATPase"/>
</dbReference>
<dbReference type="EMBL" id="BMVN01000014">
    <property type="protein sequence ID" value="GHA34025.1"/>
    <property type="molecule type" value="Genomic_DNA"/>
</dbReference>
<dbReference type="Pfam" id="PF00005">
    <property type="entry name" value="ABC_tran"/>
    <property type="match status" value="1"/>
</dbReference>
<dbReference type="PROSITE" id="PS50893">
    <property type="entry name" value="ABC_TRANSPORTER_2"/>
    <property type="match status" value="1"/>
</dbReference>
<dbReference type="PANTHER" id="PTHR42711">
    <property type="entry name" value="ABC TRANSPORTER ATP-BINDING PROTEIN"/>
    <property type="match status" value="1"/>
</dbReference>
<protein>
    <recommendedName>
        <fullName evidence="7">ABC transporter domain-containing protein</fullName>
    </recommendedName>
</protein>
<dbReference type="SUPFAM" id="SSF52540">
    <property type="entry name" value="P-loop containing nucleoside triphosphate hydrolases"/>
    <property type="match status" value="1"/>
</dbReference>
<dbReference type="RefSeq" id="WP_229917260.1">
    <property type="nucleotide sequence ID" value="NZ_BMVN01000014.1"/>
</dbReference>